<dbReference type="PROSITE" id="PS50075">
    <property type="entry name" value="CARRIER"/>
    <property type="match status" value="2"/>
</dbReference>
<dbReference type="InterPro" id="IPR014031">
    <property type="entry name" value="Ketoacyl_synth_C"/>
</dbReference>
<dbReference type="InterPro" id="IPR032821">
    <property type="entry name" value="PKS_assoc"/>
</dbReference>
<dbReference type="PROSITE" id="PS00606">
    <property type="entry name" value="KS3_1"/>
    <property type="match status" value="1"/>
</dbReference>
<keyword evidence="2" id="KW-0597">Phosphoprotein</keyword>
<dbReference type="Pfam" id="PF00550">
    <property type="entry name" value="PP-binding"/>
    <property type="match status" value="2"/>
</dbReference>
<dbReference type="SUPFAM" id="SSF47336">
    <property type="entry name" value="ACP-like"/>
    <property type="match status" value="2"/>
</dbReference>
<evidence type="ECO:0000256" key="5">
    <source>
        <dbReference type="SAM" id="MobiDB-lite"/>
    </source>
</evidence>
<dbReference type="InterPro" id="IPR020806">
    <property type="entry name" value="PKS_PP-bd"/>
</dbReference>
<evidence type="ECO:0000259" key="7">
    <source>
        <dbReference type="PROSITE" id="PS52004"/>
    </source>
</evidence>
<dbReference type="Gene3D" id="3.30.70.250">
    <property type="entry name" value="Malonyl-CoA ACP transacylase, ACP-binding"/>
    <property type="match status" value="1"/>
</dbReference>
<feature type="domain" description="Carrier" evidence="6">
    <location>
        <begin position="30"/>
        <end position="107"/>
    </location>
</feature>
<dbReference type="GO" id="GO:0004312">
    <property type="term" value="F:fatty acid synthase activity"/>
    <property type="evidence" value="ECO:0007669"/>
    <property type="project" value="TreeGrafter"/>
</dbReference>
<dbReference type="InterPro" id="IPR014030">
    <property type="entry name" value="Ketoacyl_synth_N"/>
</dbReference>
<evidence type="ECO:0000313" key="9">
    <source>
        <dbReference type="Proteomes" id="UP000655751"/>
    </source>
</evidence>
<sequence>MADNEGTPAPATEGAPVDAVSSEQVTQADISVAELREWLRRWVADATGQAVEQITVDRPMEEFGLASRDALALGGDIEELTGVVLTATVVYQHPTIASLAERIVNGEPDAPEESGNEDIYTALTADEAHDIAIVGLSTRLPGAGDTPESTWEFLIGGGDAIRERPEGRWSEFTADPQVAKAVEEGNTLGGYLDQEVVKGFDAEFFAMSPIEVERVDPQQRLMMELTWEALEHARIPASELRGEAVGVYIGSTGNDFQLLAALGLGDPDPNVPASAEAYAIMGSVSSIIPNRVSYFYDFRGPSVSVDTACSSTLVAVHQAVRALRAGEADLAVAGGVNMLLAPLATLGFDRNGGVAANGRIKAFSSDADGMVRSEGGGLVVLKRLVDAERDGDRILAVVKGSAINNDGRSNGLLAPNPDAQADVLRRAYRDAGIKPSTVDYIEAHGTGTLIGDPIEADALGRVVGRGRDADKPALLGSAKTNFGHLESGAGAASLAKVLMSFQHNVIPGNLHFAGPHPFIPFEQANLKVVDAATEFPRYSGVATVGVSGFGFGGTNAHIVIQEYVPSAAVSEPGASDLDGESAKLAETDGAETADLARTDELAGVGGAAHDGAAPEPEWTAERTEPLPVILAVSGYLPSRRRRAAGELADWLESAGSEVPLADVARSLARRSHWRSRGVVIARTNEEAVAGLRAIAEGKPGAGVFTADAPAVKAPIWVLSGFGAQHRKMGKQLYAENSIFRRAVDEVDELVQDEAGYSIREMILDDGQDYDVGTSQVGIFTVQIGLAAVLRAHGAEPEAVVGHSMGEVAGAYIAGGLALEDAVRVICARSRLMGEGEAMITEDDVRNMALVELGVADVEKLLPEYPDVEMAVFAAPTNTVIGGPRDQVAAIVAQVEAAGKFARVLQTRGAGHTSQMDPLLGELAAELAGIEPTALRHGLYSTVHKEEFFRAGHDPIHDEDYWVKNMRHAVYFTNAVQNAVDAGHTTFLELAPNSVALMQVLGTTFAAGVHDAQLIPTLKRKEDESAGVVGALAQLYVHGHKVDLPSLLPAGEFADIPRTTFVRKEFWPKAKIAAGGGSDRIPGAHVALPDGRHVWEVQAGPVGDLTALARAAAGQVLADVALGATVTHAPAPIVGTLTTTLTPHPGGASVQVHARSGANFTLLLDAVVTSGAPLPESAVVTPVEQAVVAADSVEVIVGADSFGDRWDPNGTQTIEDRLALIVAESMGYAVEDLPMEIPLMELGLDSLMAMRIKNRVEYEFDIPQLQIQAVRDANLAEVGKVLRYAIDHRDEVQAIADKQAAGEDISVDGGFAAAARAALAAGEDPDAIAKAVAGQADNSAGGAGALGAEEASDAGESGIQANGLGAQGVSDAGVESAARVNGTGAQQDSDAVAKTAAAKAGNSTAQVNGSTAGIGEAAPRPGATVETIADEAERAETTGSVAEEQSKVGADATDSVLAGFGAQGGGADEEDVPPRDAPERLTYATWAIVTGKSAGGIFNTLPILEEEVAEKLAARLSERIGAELTVDDVLDCETIEQLSDIVRTLQDTGAELDGFVRTLRAPVAGSNAVPVFVFHPAGGNTLVYEPLLKRLPSDTPMFGVERAEGEIEERARQYVPQLRKIQGDGPFILYGWSLGAVLAMACAQQLRAEGADVALVGLIDLAIPADPEDNSSAERVRRIERYQEFAKKTYGVQGELPREQLEELAAADDEEQFTIISDLVKISGTKIPGGVLEHQRTSWIEFRALARVTPTRYDGRVALYLADRYHDGAIELEPRFANRRPNGGWDEYVRNLDIVRIPGDHLQIVDEPRIGKIGADLTAKLIAIEAKGTK</sequence>
<evidence type="ECO:0000259" key="6">
    <source>
        <dbReference type="PROSITE" id="PS50075"/>
    </source>
</evidence>
<dbReference type="GO" id="GO:0004315">
    <property type="term" value="F:3-oxoacyl-[acyl-carrier-protein] synthase activity"/>
    <property type="evidence" value="ECO:0007669"/>
    <property type="project" value="InterPro"/>
</dbReference>
<dbReference type="InterPro" id="IPR018201">
    <property type="entry name" value="Ketoacyl_synth_AS"/>
</dbReference>
<dbReference type="Pfam" id="PF02801">
    <property type="entry name" value="Ketoacyl-synt_C"/>
    <property type="match status" value="1"/>
</dbReference>
<keyword evidence="3" id="KW-0808">Transferase</keyword>
<dbReference type="SMART" id="SM00823">
    <property type="entry name" value="PKS_PP"/>
    <property type="match status" value="2"/>
</dbReference>
<keyword evidence="4" id="KW-0511">Multifunctional enzyme</keyword>
<dbReference type="GO" id="GO:0031177">
    <property type="term" value="F:phosphopantetheine binding"/>
    <property type="evidence" value="ECO:0007669"/>
    <property type="project" value="InterPro"/>
</dbReference>
<dbReference type="Gene3D" id="1.10.1200.10">
    <property type="entry name" value="ACP-like"/>
    <property type="match status" value="2"/>
</dbReference>
<evidence type="ECO:0000256" key="1">
    <source>
        <dbReference type="ARBA" id="ARBA00022450"/>
    </source>
</evidence>
<evidence type="ECO:0000313" key="8">
    <source>
        <dbReference type="EMBL" id="MBH0779008.1"/>
    </source>
</evidence>
<dbReference type="SMART" id="SM00827">
    <property type="entry name" value="PKS_AT"/>
    <property type="match status" value="1"/>
</dbReference>
<dbReference type="InterPro" id="IPR050091">
    <property type="entry name" value="PKS_NRPS_Biosynth_Enz"/>
</dbReference>
<dbReference type="CDD" id="cd00833">
    <property type="entry name" value="PKS"/>
    <property type="match status" value="1"/>
</dbReference>
<feature type="compositionally biased region" description="Low complexity" evidence="5">
    <location>
        <begin position="1395"/>
        <end position="1404"/>
    </location>
</feature>
<dbReference type="InterPro" id="IPR053778">
    <property type="entry name" value="Pks13"/>
</dbReference>
<name>A0A931IED9_9NOCA</name>
<dbReference type="InterPro" id="IPR014043">
    <property type="entry name" value="Acyl_transferase_dom"/>
</dbReference>
<organism evidence="8 9">
    <name type="scientific">Nocardia bovistercoris</name>
    <dbReference type="NCBI Taxonomy" id="2785916"/>
    <lineage>
        <taxon>Bacteria</taxon>
        <taxon>Bacillati</taxon>
        <taxon>Actinomycetota</taxon>
        <taxon>Actinomycetes</taxon>
        <taxon>Mycobacteriales</taxon>
        <taxon>Nocardiaceae</taxon>
        <taxon>Nocardia</taxon>
    </lineage>
</organism>
<dbReference type="Proteomes" id="UP000655751">
    <property type="component" value="Unassembled WGS sequence"/>
</dbReference>
<dbReference type="Gene3D" id="3.40.50.1820">
    <property type="entry name" value="alpha/beta hydrolase"/>
    <property type="match status" value="1"/>
</dbReference>
<dbReference type="SUPFAM" id="SSF55048">
    <property type="entry name" value="Probable ACP-binding domain of malonyl-CoA ACP transacylase"/>
    <property type="match status" value="1"/>
</dbReference>
<dbReference type="Pfam" id="PF00698">
    <property type="entry name" value="Acyl_transf_1"/>
    <property type="match status" value="1"/>
</dbReference>
<dbReference type="GO" id="GO:0005886">
    <property type="term" value="C:plasma membrane"/>
    <property type="evidence" value="ECO:0007669"/>
    <property type="project" value="TreeGrafter"/>
</dbReference>
<protein>
    <submittedName>
        <fullName evidence="8">Acyltransferase domain-containing protein</fullName>
    </submittedName>
</protein>
<dbReference type="GO" id="GO:0005737">
    <property type="term" value="C:cytoplasm"/>
    <property type="evidence" value="ECO:0007669"/>
    <property type="project" value="TreeGrafter"/>
</dbReference>
<dbReference type="InterPro" id="IPR009081">
    <property type="entry name" value="PP-bd_ACP"/>
</dbReference>
<comment type="caution">
    <text evidence="8">The sequence shown here is derived from an EMBL/GenBank/DDBJ whole genome shotgun (WGS) entry which is preliminary data.</text>
</comment>
<feature type="domain" description="Ketosynthase family 3 (KS3)" evidence="7">
    <location>
        <begin position="128"/>
        <end position="562"/>
    </location>
</feature>
<evidence type="ECO:0000256" key="4">
    <source>
        <dbReference type="ARBA" id="ARBA00023268"/>
    </source>
</evidence>
<dbReference type="InterPro" id="IPR020841">
    <property type="entry name" value="PKS_Beta-ketoAc_synthase_dom"/>
</dbReference>
<dbReference type="EMBL" id="JADMLG010000009">
    <property type="protein sequence ID" value="MBH0779008.1"/>
    <property type="molecule type" value="Genomic_DNA"/>
</dbReference>
<keyword evidence="1" id="KW-0596">Phosphopantetheine</keyword>
<feature type="region of interest" description="Disordered" evidence="5">
    <location>
        <begin position="1338"/>
        <end position="1362"/>
    </location>
</feature>
<dbReference type="InterPro" id="IPR016036">
    <property type="entry name" value="Malonyl_transacylase_ACP-bd"/>
</dbReference>
<dbReference type="PANTHER" id="PTHR43775:SF37">
    <property type="entry name" value="SI:DKEY-61P9.11"/>
    <property type="match status" value="1"/>
</dbReference>
<keyword evidence="9" id="KW-1185">Reference proteome</keyword>
<feature type="domain" description="Carrier" evidence="6">
    <location>
        <begin position="1211"/>
        <end position="1288"/>
    </location>
</feature>
<dbReference type="SUPFAM" id="SSF52151">
    <property type="entry name" value="FabD/lysophospholipase-like"/>
    <property type="match status" value="1"/>
</dbReference>
<keyword evidence="8" id="KW-0012">Acyltransferase</keyword>
<dbReference type="SMART" id="SM00825">
    <property type="entry name" value="PKS_KS"/>
    <property type="match status" value="1"/>
</dbReference>
<proteinExistence type="predicted"/>
<feature type="region of interest" description="Disordered" evidence="5">
    <location>
        <begin position="1395"/>
        <end position="1421"/>
    </location>
</feature>
<dbReference type="InterPro" id="IPR016039">
    <property type="entry name" value="Thiolase-like"/>
</dbReference>
<dbReference type="Gene3D" id="3.40.366.10">
    <property type="entry name" value="Malonyl-Coenzyme A Acyl Carrier Protein, domain 2"/>
    <property type="match status" value="1"/>
</dbReference>
<evidence type="ECO:0000256" key="2">
    <source>
        <dbReference type="ARBA" id="ARBA00022553"/>
    </source>
</evidence>
<dbReference type="InterPro" id="IPR001031">
    <property type="entry name" value="Thioesterase"/>
</dbReference>
<evidence type="ECO:0000256" key="3">
    <source>
        <dbReference type="ARBA" id="ARBA00022679"/>
    </source>
</evidence>
<dbReference type="InterPro" id="IPR029058">
    <property type="entry name" value="AB_hydrolase_fold"/>
</dbReference>
<dbReference type="NCBIfam" id="NF040607">
    <property type="entry name" value="mycolic_Pks13"/>
    <property type="match status" value="1"/>
</dbReference>
<reference evidence="8" key="1">
    <citation type="submission" date="2020-11" db="EMBL/GenBank/DDBJ databases">
        <title>Nocardia NEAU-351.nov., a novel actinomycete isolated from the cow dung.</title>
        <authorList>
            <person name="Zhang X."/>
        </authorList>
    </citation>
    <scope>NUCLEOTIDE SEQUENCE</scope>
    <source>
        <strain evidence="8">NEAU-351</strain>
    </source>
</reference>
<dbReference type="GO" id="GO:0006633">
    <property type="term" value="P:fatty acid biosynthetic process"/>
    <property type="evidence" value="ECO:0007669"/>
    <property type="project" value="InterPro"/>
</dbReference>
<dbReference type="GO" id="GO:0071770">
    <property type="term" value="P:DIM/DIP cell wall layer assembly"/>
    <property type="evidence" value="ECO:0007669"/>
    <property type="project" value="TreeGrafter"/>
</dbReference>
<dbReference type="Pfam" id="PF00975">
    <property type="entry name" value="Thioesterase"/>
    <property type="match status" value="1"/>
</dbReference>
<dbReference type="Pfam" id="PF16197">
    <property type="entry name" value="KAsynt_C_assoc"/>
    <property type="match status" value="1"/>
</dbReference>
<dbReference type="RefSeq" id="WP_196151322.1">
    <property type="nucleotide sequence ID" value="NZ_JADMLG010000009.1"/>
</dbReference>
<dbReference type="Gene3D" id="3.40.47.10">
    <property type="match status" value="1"/>
</dbReference>
<dbReference type="PANTHER" id="PTHR43775">
    <property type="entry name" value="FATTY ACID SYNTHASE"/>
    <property type="match status" value="1"/>
</dbReference>
<dbReference type="SUPFAM" id="SSF53474">
    <property type="entry name" value="alpha/beta-Hydrolases"/>
    <property type="match status" value="1"/>
</dbReference>
<dbReference type="InterPro" id="IPR001227">
    <property type="entry name" value="Ac_transferase_dom_sf"/>
</dbReference>
<gene>
    <name evidence="8" type="ORF">IT779_22280</name>
</gene>
<dbReference type="PROSITE" id="PS52004">
    <property type="entry name" value="KS3_2"/>
    <property type="match status" value="1"/>
</dbReference>
<dbReference type="Pfam" id="PF00109">
    <property type="entry name" value="ketoacyl-synt"/>
    <property type="match status" value="1"/>
</dbReference>
<feature type="region of interest" description="Disordered" evidence="5">
    <location>
        <begin position="1"/>
        <end position="22"/>
    </location>
</feature>
<dbReference type="InterPro" id="IPR016035">
    <property type="entry name" value="Acyl_Trfase/lysoPLipase"/>
</dbReference>
<feature type="compositionally biased region" description="Low complexity" evidence="5">
    <location>
        <begin position="1345"/>
        <end position="1357"/>
    </location>
</feature>
<dbReference type="SUPFAM" id="SSF53901">
    <property type="entry name" value="Thiolase-like"/>
    <property type="match status" value="1"/>
</dbReference>
<accession>A0A931IED9</accession>
<dbReference type="InterPro" id="IPR036736">
    <property type="entry name" value="ACP-like_sf"/>
</dbReference>